<name>A0A6J5RZV3_9CAUD</name>
<organism evidence="1">
    <name type="scientific">uncultured Caudovirales phage</name>
    <dbReference type="NCBI Taxonomy" id="2100421"/>
    <lineage>
        <taxon>Viruses</taxon>
        <taxon>Duplodnaviria</taxon>
        <taxon>Heunggongvirae</taxon>
        <taxon>Uroviricota</taxon>
        <taxon>Caudoviricetes</taxon>
        <taxon>Peduoviridae</taxon>
        <taxon>Maltschvirus</taxon>
        <taxon>Maltschvirus maltsch</taxon>
    </lineage>
</organism>
<gene>
    <name evidence="1" type="ORF">UFOVP1356_25</name>
</gene>
<dbReference type="EMBL" id="LR797294">
    <property type="protein sequence ID" value="CAB4200131.1"/>
    <property type="molecule type" value="Genomic_DNA"/>
</dbReference>
<protein>
    <submittedName>
        <fullName evidence="1">Structural protein</fullName>
    </submittedName>
</protein>
<evidence type="ECO:0000313" key="1">
    <source>
        <dbReference type="EMBL" id="CAB4200131.1"/>
    </source>
</evidence>
<proteinExistence type="predicted"/>
<accession>A0A6J5RZV3</accession>
<reference evidence="1" key="1">
    <citation type="submission" date="2020-05" db="EMBL/GenBank/DDBJ databases">
        <authorList>
            <person name="Chiriac C."/>
            <person name="Salcher M."/>
            <person name="Ghai R."/>
            <person name="Kavagutti S V."/>
        </authorList>
    </citation>
    <scope>NUCLEOTIDE SEQUENCE</scope>
</reference>
<sequence length="884" mass="96169">MKDKCIAAVAQAIGRDITKQEAQGLEDRLLKNMRFEASKDPAAFRNLSAEERLQLGAKLAAEELIKEADLKKRRIVMTIQAHDRIEGFLNEANAAGVDGLDALKRTLVFVADGKSNTMSVESRSTAIRNDAVRQLVDTFEAVDPRFWGLFESEEGVKMLTRAIFGEKTGNAQVDKGAKAWLDVAAQMRDAFNRAGGKIGLLENWSLPQHHSQMKVNKAGADTWINDTIGKLNRDKYVNDDGTRMNDQQLEEVLRGAWLTLATGGINQITPGAPGGGMLANRRASHRELHFTNADGYLDYQAKYGDKSLWGVMTGHVEGISKEISMLETYGPNPDATFGLFLEKSVQKSAVTDPSGTQKAQQEARRLQSLYDYTTGKTQPIVNEHLAGGFDTLRNWLVASRLGSAVITALTDEATLHLSAQVNNLPEVQLIRNELAALNPANKTEENLANRAGLGLSTMLSHLNRWGTDTLGPTFSSKMANTVMRASGLEALDGARKRAFGVTMMSALGETAGKYDTLSALDASDNRILLSKGVTETDFQIWKAAELEKWGAGNAILTPESIMRIPEATIYEASKGRIAELQAEMQAKIDGINKMSAMTPEAKTESVANWSKVYGEQIADVTDTARRNAVLRLLAVVQEETDMAVIQPGASDKFLTGAGMERGTWKGELTRSFFQFKAFPLAMISRHFMRGMSMETTGGKAAYLGSLIAATTVLGAVSQSVNDLLSGKDVRNYNPAAEHGVKNWMAAFLKGGSLGLYGDFLFAGSTQSNQAGPIAAALGPVAGLVEEAFKLTQGNIVQAMQGKDTNFGAEAVRFVKGNTPGANLWYTKAALDHIIFHQLQEYFSPGYLAQMQRRAQKDFGQQYWWSPGTGVDGMRAPDLARAIGE</sequence>